<dbReference type="InterPro" id="IPR013083">
    <property type="entry name" value="Znf_RING/FYVE/PHD"/>
</dbReference>
<dbReference type="SUPFAM" id="SSF57850">
    <property type="entry name" value="RING/U-box"/>
    <property type="match status" value="1"/>
</dbReference>
<keyword evidence="7" id="KW-1185">Reference proteome</keyword>
<evidence type="ECO:0000256" key="5">
    <source>
        <dbReference type="SAM" id="MobiDB-lite"/>
    </source>
</evidence>
<dbReference type="InterPro" id="IPR017907">
    <property type="entry name" value="Znf_RING_CS"/>
</dbReference>
<reference evidence="7" key="1">
    <citation type="submission" date="2011-07" db="EMBL/GenBank/DDBJ databases">
        <authorList>
            <consortium name="Caenorhabditis brenneri Sequencing and Analysis Consortium"/>
            <person name="Wilson R.K."/>
        </authorList>
    </citation>
    <scope>NUCLEOTIDE SEQUENCE [LARGE SCALE GENOMIC DNA]</scope>
    <source>
        <strain evidence="7">PB2801</strain>
    </source>
</reference>
<dbReference type="EMBL" id="GL380183">
    <property type="protein sequence ID" value="EGT49355.1"/>
    <property type="molecule type" value="Genomic_DNA"/>
</dbReference>
<evidence type="ECO:0000256" key="2">
    <source>
        <dbReference type="ARBA" id="ARBA00022771"/>
    </source>
</evidence>
<sequence>MPAGKIPHDRKSSPTSKSHSAKNLDDDSREAIFIINLLKKCSEKQKHHIAYMKNFLVSHEPRFQRVKLHLNYQSKVAIERQPVKNAIREQIEKYSKEMAAQNSNEKMLKIFVKEQQKQEDKVQAIHRKVASYKGQTLHDEKKTVEKSEPDLHEPFEKELHDALQQMPVYKRNDEEMAILPTLEKNDLDDIEWPIGMIEWSEYSKYWDRNVEEAAKCRTLNEKIQTLEENVEKASKDFKAAQAQTKNYKLRDLDYSRRLPLRSSCGHTVCATCMMQFQDRESPFHWKCHQCRSLSDKVLTNWTVMQLIRESDKEDEQESEEDEEESEEDEEESEEDEEESENDNEDRWENDENSEGEV</sequence>
<proteinExistence type="predicted"/>
<feature type="region of interest" description="Disordered" evidence="5">
    <location>
        <begin position="308"/>
        <end position="357"/>
    </location>
</feature>
<dbReference type="PROSITE" id="PS00518">
    <property type="entry name" value="ZF_RING_1"/>
    <property type="match status" value="1"/>
</dbReference>
<organism evidence="7">
    <name type="scientific">Caenorhabditis brenneri</name>
    <name type="common">Nematode worm</name>
    <dbReference type="NCBI Taxonomy" id="135651"/>
    <lineage>
        <taxon>Eukaryota</taxon>
        <taxon>Metazoa</taxon>
        <taxon>Ecdysozoa</taxon>
        <taxon>Nematoda</taxon>
        <taxon>Chromadorea</taxon>
        <taxon>Rhabditida</taxon>
        <taxon>Rhabditina</taxon>
        <taxon>Rhabditomorpha</taxon>
        <taxon>Rhabditoidea</taxon>
        <taxon>Rhabditidae</taxon>
        <taxon>Peloderinae</taxon>
        <taxon>Caenorhabditis</taxon>
    </lineage>
</organism>
<evidence type="ECO:0008006" key="8">
    <source>
        <dbReference type="Google" id="ProtNLM"/>
    </source>
</evidence>
<accession>G0PAM5</accession>
<keyword evidence="2" id="KW-0863">Zinc-finger</keyword>
<feature type="compositionally biased region" description="Acidic residues" evidence="5">
    <location>
        <begin position="312"/>
        <end position="357"/>
    </location>
</feature>
<evidence type="ECO:0000256" key="4">
    <source>
        <dbReference type="SAM" id="Coils"/>
    </source>
</evidence>
<evidence type="ECO:0000256" key="3">
    <source>
        <dbReference type="ARBA" id="ARBA00022833"/>
    </source>
</evidence>
<protein>
    <recommendedName>
        <fullName evidence="8">RING-type domain-containing protein</fullName>
    </recommendedName>
</protein>
<keyword evidence="3" id="KW-0862">Zinc</keyword>
<dbReference type="GO" id="GO:0008270">
    <property type="term" value="F:zinc ion binding"/>
    <property type="evidence" value="ECO:0007669"/>
    <property type="project" value="UniProtKB-KW"/>
</dbReference>
<feature type="compositionally biased region" description="Basic and acidic residues" evidence="5">
    <location>
        <begin position="1"/>
        <end position="12"/>
    </location>
</feature>
<keyword evidence="4" id="KW-0175">Coiled coil</keyword>
<dbReference type="AlphaFoldDB" id="G0PAM5"/>
<evidence type="ECO:0000256" key="1">
    <source>
        <dbReference type="ARBA" id="ARBA00022723"/>
    </source>
</evidence>
<dbReference type="Gene3D" id="3.30.40.10">
    <property type="entry name" value="Zinc/RING finger domain, C3HC4 (zinc finger)"/>
    <property type="match status" value="1"/>
</dbReference>
<feature type="region of interest" description="Disordered" evidence="5">
    <location>
        <begin position="1"/>
        <end position="24"/>
    </location>
</feature>
<feature type="coiled-coil region" evidence="4">
    <location>
        <begin position="209"/>
        <end position="243"/>
    </location>
</feature>
<dbReference type="eggNOG" id="ENOG502S1VC">
    <property type="taxonomic scope" value="Eukaryota"/>
</dbReference>
<dbReference type="InParanoid" id="G0PAM5"/>
<dbReference type="HOGENOM" id="CLU_776659_0_0_1"/>
<gene>
    <name evidence="6" type="ORF">CAEBREN_00417</name>
</gene>
<name>G0PAM5_CAEBE</name>
<keyword evidence="1" id="KW-0479">Metal-binding</keyword>
<dbReference type="Proteomes" id="UP000008068">
    <property type="component" value="Unassembled WGS sequence"/>
</dbReference>
<dbReference type="OMA" id="EDRWEND"/>
<evidence type="ECO:0000313" key="7">
    <source>
        <dbReference type="Proteomes" id="UP000008068"/>
    </source>
</evidence>
<evidence type="ECO:0000313" key="6">
    <source>
        <dbReference type="EMBL" id="EGT49355.1"/>
    </source>
</evidence>